<proteinExistence type="predicted"/>
<protein>
    <submittedName>
        <fullName evidence="2">Uncharacterized protein</fullName>
    </submittedName>
</protein>
<organism evidence="2">
    <name type="scientific">bioreactor metagenome</name>
    <dbReference type="NCBI Taxonomy" id="1076179"/>
    <lineage>
        <taxon>unclassified sequences</taxon>
        <taxon>metagenomes</taxon>
        <taxon>ecological metagenomes</taxon>
    </lineage>
</organism>
<evidence type="ECO:0000256" key="1">
    <source>
        <dbReference type="SAM" id="Phobius"/>
    </source>
</evidence>
<comment type="caution">
    <text evidence="2">The sequence shown here is derived from an EMBL/GenBank/DDBJ whole genome shotgun (WGS) entry which is preliminary data.</text>
</comment>
<name>A0A644TH18_9ZZZZ</name>
<keyword evidence="1" id="KW-0472">Membrane</keyword>
<dbReference type="AlphaFoldDB" id="A0A644TH18"/>
<reference evidence="2" key="1">
    <citation type="submission" date="2019-08" db="EMBL/GenBank/DDBJ databases">
        <authorList>
            <person name="Kucharzyk K."/>
            <person name="Murdoch R.W."/>
            <person name="Higgins S."/>
            <person name="Loffler F."/>
        </authorList>
    </citation>
    <scope>NUCLEOTIDE SEQUENCE</scope>
</reference>
<accession>A0A644TH18</accession>
<keyword evidence="1" id="KW-0812">Transmembrane</keyword>
<gene>
    <name evidence="2" type="ORF">SDC9_11839</name>
</gene>
<dbReference type="EMBL" id="VSSQ01000031">
    <property type="protein sequence ID" value="MPL66170.1"/>
    <property type="molecule type" value="Genomic_DNA"/>
</dbReference>
<evidence type="ECO:0000313" key="2">
    <source>
        <dbReference type="EMBL" id="MPL66170.1"/>
    </source>
</evidence>
<keyword evidence="1" id="KW-1133">Transmembrane helix</keyword>
<sequence>MAELIVISSIFIIAALLVVFVIEKSKEKSKIPFDDRLNKKR</sequence>
<feature type="transmembrane region" description="Helical" evidence="1">
    <location>
        <begin position="6"/>
        <end position="22"/>
    </location>
</feature>